<dbReference type="EMBL" id="JABXBU010002230">
    <property type="protein sequence ID" value="KAF8768338.1"/>
    <property type="molecule type" value="Genomic_DNA"/>
</dbReference>
<dbReference type="AlphaFoldDB" id="A0A8T0EA53"/>
<dbReference type="Proteomes" id="UP000807504">
    <property type="component" value="Unassembled WGS sequence"/>
</dbReference>
<reference evidence="1" key="1">
    <citation type="journal article" date="2020" name="bioRxiv">
        <title>Chromosome-level reference genome of the European wasp spider Argiope bruennichi: a resource for studies on range expansion and evolutionary adaptation.</title>
        <authorList>
            <person name="Sheffer M.M."/>
            <person name="Hoppe A."/>
            <person name="Krehenwinkel H."/>
            <person name="Uhl G."/>
            <person name="Kuss A.W."/>
            <person name="Jensen L."/>
            <person name="Jensen C."/>
            <person name="Gillespie R.G."/>
            <person name="Hoff K.J."/>
            <person name="Prost S."/>
        </authorList>
    </citation>
    <scope>NUCLEOTIDE SEQUENCE</scope>
</reference>
<sequence length="168" mass="19845">MSALTIHISLKISIVDSNYPGMCRTTELYIPTNSRTFAKWRDFLISQVQNDGNELNKDVRGILWIRAVVCQTTISISYSKRDGYERAKNFWPSDSKYSCKGHIGKSWPICQQTKMFRFSIFEFWLVDLDSELPTKLRRKRQQWNREAEDLTKIKIPHYDLDELNPEVF</sequence>
<evidence type="ECO:0000313" key="2">
    <source>
        <dbReference type="Proteomes" id="UP000807504"/>
    </source>
</evidence>
<gene>
    <name evidence="1" type="ORF">HNY73_021169</name>
</gene>
<name>A0A8T0EA53_ARGBR</name>
<accession>A0A8T0EA53</accession>
<keyword evidence="2" id="KW-1185">Reference proteome</keyword>
<evidence type="ECO:0000313" key="1">
    <source>
        <dbReference type="EMBL" id="KAF8768338.1"/>
    </source>
</evidence>
<organism evidence="1 2">
    <name type="scientific">Argiope bruennichi</name>
    <name type="common">Wasp spider</name>
    <name type="synonym">Aranea bruennichi</name>
    <dbReference type="NCBI Taxonomy" id="94029"/>
    <lineage>
        <taxon>Eukaryota</taxon>
        <taxon>Metazoa</taxon>
        <taxon>Ecdysozoa</taxon>
        <taxon>Arthropoda</taxon>
        <taxon>Chelicerata</taxon>
        <taxon>Arachnida</taxon>
        <taxon>Araneae</taxon>
        <taxon>Araneomorphae</taxon>
        <taxon>Entelegynae</taxon>
        <taxon>Araneoidea</taxon>
        <taxon>Araneidae</taxon>
        <taxon>Argiope</taxon>
    </lineage>
</organism>
<proteinExistence type="predicted"/>
<comment type="caution">
    <text evidence="1">The sequence shown here is derived from an EMBL/GenBank/DDBJ whole genome shotgun (WGS) entry which is preliminary data.</text>
</comment>
<protein>
    <submittedName>
        <fullName evidence="1">Uncharacterized protein</fullName>
    </submittedName>
</protein>
<reference evidence="1" key="2">
    <citation type="submission" date="2020-06" db="EMBL/GenBank/DDBJ databases">
        <authorList>
            <person name="Sheffer M."/>
        </authorList>
    </citation>
    <scope>NUCLEOTIDE SEQUENCE</scope>
</reference>